<feature type="transmembrane region" description="Helical" evidence="9">
    <location>
        <begin position="365"/>
        <end position="383"/>
    </location>
</feature>
<keyword evidence="11" id="KW-1185">Reference proteome</keyword>
<feature type="transmembrane region" description="Helical" evidence="9">
    <location>
        <begin position="334"/>
        <end position="353"/>
    </location>
</feature>
<name>A0A8H3TT98_9TREE</name>
<evidence type="ECO:0000313" key="11">
    <source>
        <dbReference type="Proteomes" id="UP000620104"/>
    </source>
</evidence>
<evidence type="ECO:0000256" key="9">
    <source>
        <dbReference type="SAM" id="Phobius"/>
    </source>
</evidence>
<dbReference type="SUPFAM" id="SSF103473">
    <property type="entry name" value="MFS general substrate transporter"/>
    <property type="match status" value="1"/>
</dbReference>
<feature type="transmembrane region" description="Helical" evidence="9">
    <location>
        <begin position="469"/>
        <end position="486"/>
    </location>
</feature>
<comment type="similarity">
    <text evidence="2">Belongs to the major facilitator superfamily.</text>
</comment>
<evidence type="ECO:0000256" key="8">
    <source>
        <dbReference type="SAM" id="MobiDB-lite"/>
    </source>
</evidence>
<feature type="compositionally biased region" description="Polar residues" evidence="8">
    <location>
        <begin position="35"/>
        <end position="45"/>
    </location>
</feature>
<feature type="transmembrane region" description="Helical" evidence="9">
    <location>
        <begin position="244"/>
        <end position="264"/>
    </location>
</feature>
<dbReference type="GO" id="GO:0006811">
    <property type="term" value="P:monoatomic ion transport"/>
    <property type="evidence" value="ECO:0007669"/>
    <property type="project" value="UniProtKB-KW"/>
</dbReference>
<dbReference type="AlphaFoldDB" id="A0A8H3TT98"/>
<evidence type="ECO:0000256" key="4">
    <source>
        <dbReference type="ARBA" id="ARBA00022692"/>
    </source>
</evidence>
<dbReference type="FunFam" id="1.20.1250.20:FF:000197">
    <property type="entry name" value="Siderophore iron transporter 1"/>
    <property type="match status" value="1"/>
</dbReference>
<keyword evidence="3" id="KW-0813">Transport</keyword>
<keyword evidence="4 9" id="KW-0812">Transmembrane</keyword>
<feature type="compositionally biased region" description="Basic and acidic residues" evidence="8">
    <location>
        <begin position="1"/>
        <end position="18"/>
    </location>
</feature>
<keyword evidence="6" id="KW-0406">Ion transport</keyword>
<feature type="region of interest" description="Disordered" evidence="8">
    <location>
        <begin position="645"/>
        <end position="710"/>
    </location>
</feature>
<dbReference type="PANTHER" id="PTHR23501:SF87">
    <property type="entry name" value="SIDEROPHORE IRON TRANSPORTER 2"/>
    <property type="match status" value="1"/>
</dbReference>
<feature type="compositionally biased region" description="Acidic residues" evidence="8">
    <location>
        <begin position="672"/>
        <end position="689"/>
    </location>
</feature>
<feature type="compositionally biased region" description="Basic residues" evidence="8">
    <location>
        <begin position="701"/>
        <end position="710"/>
    </location>
</feature>
<keyword evidence="7 9" id="KW-0472">Membrane</keyword>
<comment type="caution">
    <text evidence="10">The sequence shown here is derived from an EMBL/GenBank/DDBJ whole genome shotgun (WGS) entry which is preliminary data.</text>
</comment>
<evidence type="ECO:0000256" key="3">
    <source>
        <dbReference type="ARBA" id="ARBA00022448"/>
    </source>
</evidence>
<protein>
    <recommendedName>
        <fullName evidence="12">MFS transporter</fullName>
    </recommendedName>
</protein>
<evidence type="ECO:0000313" key="10">
    <source>
        <dbReference type="EMBL" id="GHJ87091.1"/>
    </source>
</evidence>
<evidence type="ECO:0000256" key="1">
    <source>
        <dbReference type="ARBA" id="ARBA00004141"/>
    </source>
</evidence>
<feature type="transmembrane region" description="Helical" evidence="9">
    <location>
        <begin position="403"/>
        <end position="421"/>
    </location>
</feature>
<dbReference type="GO" id="GO:0022857">
    <property type="term" value="F:transmembrane transporter activity"/>
    <property type="evidence" value="ECO:0007669"/>
    <property type="project" value="InterPro"/>
</dbReference>
<feature type="transmembrane region" description="Helical" evidence="9">
    <location>
        <begin position="217"/>
        <end position="237"/>
    </location>
</feature>
<evidence type="ECO:0000256" key="6">
    <source>
        <dbReference type="ARBA" id="ARBA00023065"/>
    </source>
</evidence>
<feature type="transmembrane region" description="Helical" evidence="9">
    <location>
        <begin position="441"/>
        <end position="462"/>
    </location>
</feature>
<gene>
    <name evidence="10" type="ORF">NliqN6_3493</name>
</gene>
<feature type="transmembrane region" description="Helical" evidence="9">
    <location>
        <begin position="190"/>
        <end position="211"/>
    </location>
</feature>
<feature type="transmembrane region" description="Helical" evidence="9">
    <location>
        <begin position="606"/>
        <end position="628"/>
    </location>
</feature>
<dbReference type="Gene3D" id="1.20.1250.20">
    <property type="entry name" value="MFS general substrate transporter like domains"/>
    <property type="match status" value="2"/>
</dbReference>
<keyword evidence="5 9" id="KW-1133">Transmembrane helix</keyword>
<evidence type="ECO:0000256" key="2">
    <source>
        <dbReference type="ARBA" id="ARBA00008335"/>
    </source>
</evidence>
<proteinExistence type="inferred from homology"/>
<evidence type="ECO:0000256" key="7">
    <source>
        <dbReference type="ARBA" id="ARBA00023136"/>
    </source>
</evidence>
<dbReference type="GO" id="GO:0005886">
    <property type="term" value="C:plasma membrane"/>
    <property type="evidence" value="ECO:0007669"/>
    <property type="project" value="TreeGrafter"/>
</dbReference>
<accession>A0A8H3TT98</accession>
<dbReference type="OrthoDB" id="2241241at2759"/>
<feature type="transmembrane region" description="Helical" evidence="9">
    <location>
        <begin position="123"/>
        <end position="147"/>
    </location>
</feature>
<dbReference type="InterPro" id="IPR036259">
    <property type="entry name" value="MFS_trans_sf"/>
</dbReference>
<evidence type="ECO:0008006" key="12">
    <source>
        <dbReference type="Google" id="ProtNLM"/>
    </source>
</evidence>
<dbReference type="PANTHER" id="PTHR23501">
    <property type="entry name" value="MAJOR FACILITATOR SUPERFAMILY"/>
    <property type="match status" value="1"/>
</dbReference>
<feature type="region of interest" description="Disordered" evidence="8">
    <location>
        <begin position="1"/>
        <end position="103"/>
    </location>
</feature>
<reference evidence="10" key="1">
    <citation type="submission" date="2020-07" db="EMBL/GenBank/DDBJ databases">
        <title>Draft Genome Sequence of a Deep-Sea Yeast, Naganishia (Cryptococcus) liquefaciens strain N6.</title>
        <authorList>
            <person name="Han Y.W."/>
            <person name="Kajitani R."/>
            <person name="Morimoto H."/>
            <person name="Parhat M."/>
            <person name="Tsubouchi H."/>
            <person name="Bakenova O."/>
            <person name="Ogata M."/>
            <person name="Argunhan B."/>
            <person name="Aoki R."/>
            <person name="Kajiwara S."/>
            <person name="Itoh T."/>
            <person name="Iwasaki H."/>
        </authorList>
    </citation>
    <scope>NUCLEOTIDE SEQUENCE</scope>
    <source>
        <strain evidence="10">N6</strain>
    </source>
</reference>
<dbReference type="EMBL" id="BLZA01000021">
    <property type="protein sequence ID" value="GHJ87091.1"/>
    <property type="molecule type" value="Genomic_DNA"/>
</dbReference>
<dbReference type="Proteomes" id="UP000620104">
    <property type="component" value="Unassembled WGS sequence"/>
</dbReference>
<feature type="transmembrane region" description="Helical" evidence="9">
    <location>
        <begin position="276"/>
        <end position="299"/>
    </location>
</feature>
<dbReference type="InterPro" id="IPR011701">
    <property type="entry name" value="MFS"/>
</dbReference>
<comment type="subcellular location">
    <subcellularLocation>
        <location evidence="1">Membrane</location>
        <topology evidence="1">Multi-pass membrane protein</topology>
    </subcellularLocation>
</comment>
<sequence length="710" mass="78082">MPSYPDAEKRQAMTERDPLNVPAEGTRHRMPPPRAQQQKSPSKAQRSFPLARRPSVGREGYQALRIDGKPLVESEAEDEDGEDLVRAGPMPREARGSFGTDKSPSGVNMVEAAQAVWNKRTRWYLFGGIALASYIYSLDGMTSWQYLSYATSTVLKVSLSGTITTAAAIIIAVGKPFMAKLADIFGRGETYIAVTICYSIGYTLIATASGIEQIATGNIIYSFGYTGLQIMSQIIMADMTTLRWRGLSTALLSLPFIVNNFVSAEITEAILPNWRWGYGMFAVIVPICLIPVIGSLMWAQSKAKKQLKAARGGHSISAKIRLEHAWKSLQELDIIGLFLVATSLALILLPLTLAANVPGGWHNNTMRAMLAGGLLLFPLFCWYETKIPRLPLVPYRFLKNRSILGACLIGFFDFVSFYLQYTNLYNFIYVTQDWSYRNLTYFASCQTLSLTVFGIVGGTLMAKYRDVKWTLFAGLVIRLAGVVFMLRSRGAHGTPAELVANQVLQGLGGGLACVALQVSAQADVVHADVATVTAMVLLITEVGNSVGSAIATSIFTNRMPVELAKHVPTTNQTLLNDLYQSILVIDQYPKGDPIRTGAIKAYSDVMFIQVLSAVCVALLPPIICYYMIQPVRLEDVQNIRDGKSLTGRHTRHSQHLPTVGHAGDVEHHGDIDSEETWEYDPDDDEETSSDSESGVLERVTSRARRSSFFA</sequence>
<organism evidence="10 11">
    <name type="scientific">Naganishia liquefaciens</name>
    <dbReference type="NCBI Taxonomy" id="104408"/>
    <lineage>
        <taxon>Eukaryota</taxon>
        <taxon>Fungi</taxon>
        <taxon>Dikarya</taxon>
        <taxon>Basidiomycota</taxon>
        <taxon>Agaricomycotina</taxon>
        <taxon>Tremellomycetes</taxon>
        <taxon>Filobasidiales</taxon>
        <taxon>Filobasidiaceae</taxon>
        <taxon>Naganishia</taxon>
    </lineage>
</organism>
<dbReference type="Pfam" id="PF07690">
    <property type="entry name" value="MFS_1"/>
    <property type="match status" value="1"/>
</dbReference>
<feature type="transmembrane region" description="Helical" evidence="9">
    <location>
        <begin position="159"/>
        <end position="178"/>
    </location>
</feature>
<evidence type="ECO:0000256" key="5">
    <source>
        <dbReference type="ARBA" id="ARBA00022989"/>
    </source>
</evidence>